<evidence type="ECO:0000313" key="1">
    <source>
        <dbReference type="EMBL" id="MFD1564763.1"/>
    </source>
</evidence>
<dbReference type="EMBL" id="JBHUDI010000009">
    <property type="protein sequence ID" value="MFD1564763.1"/>
    <property type="molecule type" value="Genomic_DNA"/>
</dbReference>
<sequence length="44" mass="5104">MQYICFDCRYLRVSTDLAQILESAVVVSQQRPARPALRVFWASD</sequence>
<evidence type="ECO:0000313" key="2">
    <source>
        <dbReference type="Proteomes" id="UP001597076"/>
    </source>
</evidence>
<comment type="caution">
    <text evidence="1">The sequence shown here is derived from an EMBL/GenBank/DDBJ whole genome shotgun (WGS) entry which is preliminary data.</text>
</comment>
<keyword evidence="2" id="KW-1185">Reference proteome</keyword>
<protein>
    <submittedName>
        <fullName evidence="1">Uncharacterized protein</fullName>
    </submittedName>
</protein>
<organism evidence="1 2">
    <name type="scientific">Haloarchaeobius amylolyticus</name>
    <dbReference type="NCBI Taxonomy" id="1198296"/>
    <lineage>
        <taxon>Archaea</taxon>
        <taxon>Methanobacteriati</taxon>
        <taxon>Methanobacteriota</taxon>
        <taxon>Stenosarchaea group</taxon>
        <taxon>Halobacteria</taxon>
        <taxon>Halobacteriales</taxon>
        <taxon>Halorubellaceae</taxon>
        <taxon>Haloarchaeobius</taxon>
    </lineage>
</organism>
<accession>A0ABD6BKW6</accession>
<dbReference type="AlphaFoldDB" id="A0ABD6BKW6"/>
<reference evidence="1 2" key="1">
    <citation type="journal article" date="2019" name="Int. J. Syst. Evol. Microbiol.">
        <title>The Global Catalogue of Microorganisms (GCM) 10K type strain sequencing project: providing services to taxonomists for standard genome sequencing and annotation.</title>
        <authorList>
            <consortium name="The Broad Institute Genomics Platform"/>
            <consortium name="The Broad Institute Genome Sequencing Center for Infectious Disease"/>
            <person name="Wu L."/>
            <person name="Ma J."/>
        </authorList>
    </citation>
    <scope>NUCLEOTIDE SEQUENCE [LARGE SCALE GENOMIC DNA]</scope>
    <source>
        <strain evidence="1 2">CGMCC 1.12230</strain>
    </source>
</reference>
<name>A0ABD6BKW6_9EURY</name>
<proteinExistence type="predicted"/>
<dbReference type="Proteomes" id="UP001597076">
    <property type="component" value="Unassembled WGS sequence"/>
</dbReference>
<gene>
    <name evidence="1" type="ORF">ACFR99_14575</name>
</gene>
<dbReference type="RefSeq" id="WP_390288586.1">
    <property type="nucleotide sequence ID" value="NZ_JBHUDI010000009.1"/>
</dbReference>